<gene>
    <name evidence="1" type="ORF">SAMN05720469_1412</name>
</gene>
<sequence length="693" mass="80341">MPKNKKLTQLQKKLEEWSPGASKIIDIKKMKKANDVALQRVVASKLASSVPNVSLASDMVKTGTVPESLLNKITHEIRLSSTTASDIKNYGSRLLKPGNMNVATYCRALAEAFCDREAFEAYYNSFGNHVKKSFLHLAFDPYVFTNQIEELVERDKPKSYFNDYEYPLSFAIQYGYREIFFVPPYTKKRLQEYFASYQKPRVRLSPEDFFNSNELFTEEAGQELVANLPQIYLTLSNMDFFGREMGSPLLKVLLQRVDQVAKLSEFANGADFSVETLKNDAGYPSPLLSYPDKNVKRMQNARTMLAFYFISLFVHQGMEAGMDKREFSKLLATPQDLIKRAVRIFFGKEDLKIYYRSGQMKGYAIQFDKKLLYPHATVYDYYDSLTSEKRNENFKRLFKLIKEYPPLEPVNFKDYIENLETKGLPELTPVGCDLDVACFYKLPDRFCSPVQCKENIRIRDRQRYEALVHEPAYTNLFLALASIGLFEITWNPCNAPEDIPDNGARWLNNLNFFCFGKIGHIRMTELGKYVFDLKDSLELKNVKKRLPVKLDERNLTIHVDKDDKPSQIFLAPYCTVLSHTLFRIDRIKFRNTCDTKTKVNDFFENMETLTEGELPQIWKDFRDKLLEGFVMLEEERNWLVFSLENMNAALVREIGKLSLQGLCVKMEGKRIAVRESEFPRFKASLELVGFKVL</sequence>
<proteinExistence type="predicted"/>
<evidence type="ECO:0000313" key="2">
    <source>
        <dbReference type="Proteomes" id="UP000184275"/>
    </source>
</evidence>
<name>A0A1M6YDQ4_9BACT</name>
<reference evidence="2" key="1">
    <citation type="submission" date="2016-11" db="EMBL/GenBank/DDBJ databases">
        <authorList>
            <person name="Varghese N."/>
            <person name="Submissions S."/>
        </authorList>
    </citation>
    <scope>NUCLEOTIDE SEQUENCE [LARGE SCALE GENOMIC DNA]</scope>
    <source>
        <strain evidence="2">UWOS</strain>
    </source>
</reference>
<protein>
    <submittedName>
        <fullName evidence="1">Uncharacterized protein</fullName>
    </submittedName>
</protein>
<dbReference type="RefSeq" id="WP_073306045.1">
    <property type="nucleotide sequence ID" value="NZ_FRAW01000041.1"/>
</dbReference>
<organism evidence="1 2">
    <name type="scientific">Fibrobacter intestinalis</name>
    <dbReference type="NCBI Taxonomy" id="28122"/>
    <lineage>
        <taxon>Bacteria</taxon>
        <taxon>Pseudomonadati</taxon>
        <taxon>Fibrobacterota</taxon>
        <taxon>Fibrobacteria</taxon>
        <taxon>Fibrobacterales</taxon>
        <taxon>Fibrobacteraceae</taxon>
        <taxon>Fibrobacter</taxon>
    </lineage>
</organism>
<dbReference type="AlphaFoldDB" id="A0A1M6YDQ4"/>
<evidence type="ECO:0000313" key="1">
    <source>
        <dbReference type="EMBL" id="SHL16417.1"/>
    </source>
</evidence>
<accession>A0A1M6YDQ4</accession>
<keyword evidence="2" id="KW-1185">Reference proteome</keyword>
<dbReference type="EMBL" id="FRAW01000041">
    <property type="protein sequence ID" value="SHL16417.1"/>
    <property type="molecule type" value="Genomic_DNA"/>
</dbReference>
<dbReference type="Proteomes" id="UP000184275">
    <property type="component" value="Unassembled WGS sequence"/>
</dbReference>